<name>A0A3P6Q150_DIBLA</name>
<evidence type="ECO:0000313" key="8">
    <source>
        <dbReference type="Proteomes" id="UP000281553"/>
    </source>
</evidence>
<comment type="subcellular location">
    <subcellularLocation>
        <location evidence="1 6">Membrane</location>
        <topology evidence="1 6">Multi-pass membrane protein</topology>
    </subcellularLocation>
</comment>
<sequence length="143" mass="16324">MKHLLSDLMYTYASIFEFFNGGAGKTRIRSTVYYFTYYLENAGMIGAWYANYPYTAAWYYLPLLLVVVTVQWAGGIFLQSYFFYLSSSPRGTSLCGLCCPEELRSNSARARYRLEAANENLRRKMQPNIEPVTGSSPNASSYM</sequence>
<dbReference type="GO" id="GO:0005886">
    <property type="term" value="C:plasma membrane"/>
    <property type="evidence" value="ECO:0007669"/>
    <property type="project" value="UniProtKB-ARBA"/>
</dbReference>
<dbReference type="EMBL" id="UYRU01005584">
    <property type="protein sequence ID" value="VDK38987.1"/>
    <property type="molecule type" value="Genomic_DNA"/>
</dbReference>
<evidence type="ECO:0000256" key="3">
    <source>
        <dbReference type="ARBA" id="ARBA00022692"/>
    </source>
</evidence>
<evidence type="ECO:0000256" key="5">
    <source>
        <dbReference type="ARBA" id="ARBA00023136"/>
    </source>
</evidence>
<keyword evidence="5 6" id="KW-0472">Membrane</keyword>
<dbReference type="Pfam" id="PF09815">
    <property type="entry name" value="XK-related"/>
    <property type="match status" value="1"/>
</dbReference>
<keyword evidence="3 6" id="KW-0812">Transmembrane</keyword>
<dbReference type="OrthoDB" id="6356248at2759"/>
<reference evidence="7 8" key="1">
    <citation type="submission" date="2018-11" db="EMBL/GenBank/DDBJ databases">
        <authorList>
            <consortium name="Pathogen Informatics"/>
        </authorList>
    </citation>
    <scope>NUCLEOTIDE SEQUENCE [LARGE SCALE GENOMIC DNA]</scope>
</reference>
<evidence type="ECO:0000256" key="4">
    <source>
        <dbReference type="ARBA" id="ARBA00022989"/>
    </source>
</evidence>
<evidence type="ECO:0000256" key="2">
    <source>
        <dbReference type="ARBA" id="ARBA00008789"/>
    </source>
</evidence>
<evidence type="ECO:0000256" key="6">
    <source>
        <dbReference type="RuleBase" id="RU910716"/>
    </source>
</evidence>
<comment type="similarity">
    <text evidence="2 6">Belongs to the XK family.</text>
</comment>
<dbReference type="AlphaFoldDB" id="A0A3P6Q150"/>
<dbReference type="InterPro" id="IPR018629">
    <property type="entry name" value="XK-rel"/>
</dbReference>
<comment type="caution">
    <text evidence="6">Lacks conserved residue(s) required for the propagation of feature annotation.</text>
</comment>
<evidence type="ECO:0000256" key="1">
    <source>
        <dbReference type="ARBA" id="ARBA00004141"/>
    </source>
</evidence>
<protein>
    <recommendedName>
        <fullName evidence="6">XK-related protein</fullName>
    </recommendedName>
</protein>
<feature type="non-terminal residue" evidence="7">
    <location>
        <position position="143"/>
    </location>
</feature>
<accession>A0A3P6Q150</accession>
<keyword evidence="4 6" id="KW-1133">Transmembrane helix</keyword>
<organism evidence="7 8">
    <name type="scientific">Dibothriocephalus latus</name>
    <name type="common">Fish tapeworm</name>
    <name type="synonym">Diphyllobothrium latum</name>
    <dbReference type="NCBI Taxonomy" id="60516"/>
    <lineage>
        <taxon>Eukaryota</taxon>
        <taxon>Metazoa</taxon>
        <taxon>Spiralia</taxon>
        <taxon>Lophotrochozoa</taxon>
        <taxon>Platyhelminthes</taxon>
        <taxon>Cestoda</taxon>
        <taxon>Eucestoda</taxon>
        <taxon>Diphyllobothriidea</taxon>
        <taxon>Diphyllobothriidae</taxon>
        <taxon>Dibothriocephalus</taxon>
    </lineage>
</organism>
<dbReference type="Proteomes" id="UP000281553">
    <property type="component" value="Unassembled WGS sequence"/>
</dbReference>
<keyword evidence="8" id="KW-1185">Reference proteome</keyword>
<proteinExistence type="inferred from homology"/>
<feature type="transmembrane region" description="Helical" evidence="6">
    <location>
        <begin position="32"/>
        <end position="51"/>
    </location>
</feature>
<gene>
    <name evidence="7" type="ORF">DILT_LOCUS993</name>
</gene>
<feature type="transmembrane region" description="Helical" evidence="6">
    <location>
        <begin position="57"/>
        <end position="84"/>
    </location>
</feature>
<evidence type="ECO:0000313" key="7">
    <source>
        <dbReference type="EMBL" id="VDK38987.1"/>
    </source>
</evidence>